<dbReference type="GO" id="GO:0005829">
    <property type="term" value="C:cytosol"/>
    <property type="evidence" value="ECO:0007669"/>
    <property type="project" value="TreeGrafter"/>
</dbReference>
<gene>
    <name evidence="1" type="ORF">CBF28_05750</name>
</gene>
<dbReference type="Proteomes" id="UP000288028">
    <property type="component" value="Unassembled WGS sequence"/>
</dbReference>
<proteinExistence type="predicted"/>
<dbReference type="GO" id="GO:0016791">
    <property type="term" value="F:phosphatase activity"/>
    <property type="evidence" value="ECO:0007669"/>
    <property type="project" value="UniProtKB-ARBA"/>
</dbReference>
<dbReference type="AlphaFoldDB" id="A0A430B6I8"/>
<dbReference type="SFLD" id="SFLDS00003">
    <property type="entry name" value="Haloacid_Dehalogenase"/>
    <property type="match status" value="1"/>
</dbReference>
<dbReference type="InterPro" id="IPR006379">
    <property type="entry name" value="HAD-SF_hydro_IIB"/>
</dbReference>
<dbReference type="GeneID" id="95581801"/>
<keyword evidence="2" id="KW-1185">Reference proteome</keyword>
<dbReference type="SFLD" id="SFLDG01140">
    <property type="entry name" value="C2.B:_Phosphomannomutase_and_P"/>
    <property type="match status" value="1"/>
</dbReference>
<dbReference type="EMBL" id="NGKB01000004">
    <property type="protein sequence ID" value="RSU15934.1"/>
    <property type="molecule type" value="Genomic_DNA"/>
</dbReference>
<dbReference type="PANTHER" id="PTHR10000">
    <property type="entry name" value="PHOSPHOSERINE PHOSPHATASE"/>
    <property type="match status" value="1"/>
</dbReference>
<comment type="caution">
    <text evidence="1">The sequence shown here is derived from an EMBL/GenBank/DDBJ whole genome shotgun (WGS) entry which is preliminary data.</text>
</comment>
<evidence type="ECO:0000313" key="1">
    <source>
        <dbReference type="EMBL" id="RSU15934.1"/>
    </source>
</evidence>
<keyword evidence="1" id="KW-0378">Hydrolase</keyword>
<dbReference type="NCBIfam" id="TIGR01484">
    <property type="entry name" value="HAD-SF-IIB"/>
    <property type="match status" value="1"/>
</dbReference>
<dbReference type="Gene3D" id="3.30.1240.10">
    <property type="match status" value="1"/>
</dbReference>
<dbReference type="NCBIfam" id="TIGR00099">
    <property type="entry name" value="Cof-subfamily"/>
    <property type="match status" value="1"/>
</dbReference>
<accession>A0A430B6I8</accession>
<dbReference type="Pfam" id="PF08282">
    <property type="entry name" value="Hydrolase_3"/>
    <property type="match status" value="1"/>
</dbReference>
<dbReference type="PANTHER" id="PTHR10000:SF25">
    <property type="entry name" value="PHOSPHATASE YKRA-RELATED"/>
    <property type="match status" value="1"/>
</dbReference>
<dbReference type="InterPro" id="IPR036412">
    <property type="entry name" value="HAD-like_sf"/>
</dbReference>
<dbReference type="RefSeq" id="WP_126792873.1">
    <property type="nucleotide sequence ID" value="NZ_CP060720.1"/>
</dbReference>
<dbReference type="Gene3D" id="3.40.50.1000">
    <property type="entry name" value="HAD superfamily/HAD-like"/>
    <property type="match status" value="1"/>
</dbReference>
<dbReference type="OrthoDB" id="9810101at2"/>
<name>A0A430B6I8_9ENTE</name>
<evidence type="ECO:0000313" key="2">
    <source>
        <dbReference type="Proteomes" id="UP000288028"/>
    </source>
</evidence>
<dbReference type="SUPFAM" id="SSF56784">
    <property type="entry name" value="HAD-like"/>
    <property type="match status" value="1"/>
</dbReference>
<dbReference type="GO" id="GO:0000287">
    <property type="term" value="F:magnesium ion binding"/>
    <property type="evidence" value="ECO:0007669"/>
    <property type="project" value="TreeGrafter"/>
</dbReference>
<dbReference type="InterPro" id="IPR000150">
    <property type="entry name" value="Cof"/>
</dbReference>
<reference evidence="1 2" key="1">
    <citation type="submission" date="2017-05" db="EMBL/GenBank/DDBJ databases">
        <title>Vagococcus spp. assemblies.</title>
        <authorList>
            <person name="Gulvik C.A."/>
        </authorList>
    </citation>
    <scope>NUCLEOTIDE SEQUENCE [LARGE SCALE GENOMIC DNA]</scope>
    <source>
        <strain evidence="1 2">SS1714</strain>
    </source>
</reference>
<sequence length="281" mass="31600">MRRIAFFDLDGTLCNSHGNVLPTSIEAIRKFRHEGNLAFICTGRSKPEILDNILSIGFDGVIGAGGGFITINNELVFHQTLDKEIVFSMIEYFKENDIGYYIESNDGLFGSDNYVRKIQEEIQKIATREGRSFEELNQQLTWFYELVNQYDSHKIDYSNINKISFINNTVPYEVIKKKFGATCHLYHGTVSLFGPESGEIAVKGVDKERAVMQVLELLKIEKEAAIAFGDGDNDLAMFEAVGYKVAMGNGTEKLKKMADEITDTADNNGIATSFERGNWIK</sequence>
<protein>
    <submittedName>
        <fullName evidence="1">HAD family hydrolase</fullName>
    </submittedName>
</protein>
<dbReference type="InterPro" id="IPR023214">
    <property type="entry name" value="HAD_sf"/>
</dbReference>
<organism evidence="1 2">
    <name type="scientific">Vagococcus carniphilus</name>
    <dbReference type="NCBI Taxonomy" id="218144"/>
    <lineage>
        <taxon>Bacteria</taxon>
        <taxon>Bacillati</taxon>
        <taxon>Bacillota</taxon>
        <taxon>Bacilli</taxon>
        <taxon>Lactobacillales</taxon>
        <taxon>Enterococcaceae</taxon>
        <taxon>Vagococcus</taxon>
    </lineage>
</organism>